<dbReference type="InterPro" id="IPR043129">
    <property type="entry name" value="ATPase_NBD"/>
</dbReference>
<protein>
    <submittedName>
        <fullName evidence="2">Uncharacterized protein</fullName>
    </submittedName>
</protein>
<organism evidence="2 3">
    <name type="scientific">Diutina rugosa</name>
    <name type="common">Yeast</name>
    <name type="synonym">Candida rugosa</name>
    <dbReference type="NCBI Taxonomy" id="5481"/>
    <lineage>
        <taxon>Eukaryota</taxon>
        <taxon>Fungi</taxon>
        <taxon>Dikarya</taxon>
        <taxon>Ascomycota</taxon>
        <taxon>Saccharomycotina</taxon>
        <taxon>Pichiomycetes</taxon>
        <taxon>Debaryomycetaceae</taxon>
        <taxon>Diutina</taxon>
    </lineage>
</organism>
<reference evidence="2 3" key="1">
    <citation type="submission" date="2019-07" db="EMBL/GenBank/DDBJ databases">
        <title>Genome assembly of two rare yeast pathogens: Diutina rugosa and Trichomonascus ciferrii.</title>
        <authorList>
            <person name="Mixao V."/>
            <person name="Saus E."/>
            <person name="Hansen A."/>
            <person name="Lass-Flor C."/>
            <person name="Gabaldon T."/>
        </authorList>
    </citation>
    <scope>NUCLEOTIDE SEQUENCE [LARGE SCALE GENOMIC DNA]</scope>
    <source>
        <strain evidence="2 3">CBS 613</strain>
    </source>
</reference>
<dbReference type="RefSeq" id="XP_034010946.1">
    <property type="nucleotide sequence ID" value="XM_034157061.1"/>
</dbReference>
<dbReference type="InterPro" id="IPR004000">
    <property type="entry name" value="Actin"/>
</dbReference>
<dbReference type="Gene3D" id="3.90.640.10">
    <property type="entry name" value="Actin, Chain A, domain 4"/>
    <property type="match status" value="1"/>
</dbReference>
<dbReference type="EMBL" id="SWFT01000122">
    <property type="protein sequence ID" value="KAA8899545.1"/>
    <property type="molecule type" value="Genomic_DNA"/>
</dbReference>
<dbReference type="Proteomes" id="UP000449547">
    <property type="component" value="Unassembled WGS sequence"/>
</dbReference>
<dbReference type="GeneID" id="54782863"/>
<name>A0A642UIF5_DIURU</name>
<dbReference type="SMART" id="SM00268">
    <property type="entry name" value="ACTIN"/>
    <property type="match status" value="1"/>
</dbReference>
<dbReference type="AlphaFoldDB" id="A0A642UIF5"/>
<dbReference type="OrthoDB" id="5132116at2759"/>
<dbReference type="PANTHER" id="PTHR11937">
    <property type="entry name" value="ACTIN"/>
    <property type="match status" value="1"/>
</dbReference>
<dbReference type="Gene3D" id="3.30.420.40">
    <property type="match status" value="2"/>
</dbReference>
<evidence type="ECO:0000313" key="3">
    <source>
        <dbReference type="Proteomes" id="UP000449547"/>
    </source>
</evidence>
<dbReference type="PRINTS" id="PR00190">
    <property type="entry name" value="ACTIN"/>
</dbReference>
<sequence>MVYTSPSVVIDNGSYKTRAGFSSEDIPSVVFNSNYVVDNGTVLFGDDNINAHPQAEVMTVMDNGVIYDFERIVHNWEYVYNTIDNGSGVKPNEYPLVLTEPCWNTTKDRLRTCQIVFEQFQVPLFSLIKTPLSQLYHAGKSTGLVIDIGSSVASVTPILDGIIQTKSAFHSKYAGDFLNLHLSAYLDTKCPLDSLLPAKYSTASPSFKQYYVSHHLLQDYKMLSISSLYNSQPLNYLQLPSGDHIAVNDAPNVLQNLFQPGVMQVPGVEIPQPSVDKPHTHGLTNLVFLCLKSLESAMLPSDNTQGSAKFARFNETFKTLLANVLVTGGTSLAPGLSEQILNDIRALTPQYFPNYGISPYAINSVSPNQANDINDTWERQFSAWLGASNLASMLNDRNEESNSVNIAMENWFVTKADYEEMGEDFIVERFK</sequence>
<proteinExistence type="inferred from homology"/>
<dbReference type="OMA" id="WDRQFGA"/>
<accession>A0A642UIF5</accession>
<evidence type="ECO:0000313" key="2">
    <source>
        <dbReference type="EMBL" id="KAA8899545.1"/>
    </source>
</evidence>
<evidence type="ECO:0000256" key="1">
    <source>
        <dbReference type="RuleBase" id="RU000487"/>
    </source>
</evidence>
<comment type="caution">
    <text evidence="2">The sequence shown here is derived from an EMBL/GenBank/DDBJ whole genome shotgun (WGS) entry which is preliminary data.</text>
</comment>
<keyword evidence="3" id="KW-1185">Reference proteome</keyword>
<dbReference type="Pfam" id="PF00022">
    <property type="entry name" value="Actin"/>
    <property type="match status" value="2"/>
</dbReference>
<dbReference type="VEuPathDB" id="FungiDB:DIURU_004212"/>
<gene>
    <name evidence="2" type="ORF">DIURU_004212</name>
</gene>
<dbReference type="SUPFAM" id="SSF53067">
    <property type="entry name" value="Actin-like ATPase domain"/>
    <property type="match status" value="2"/>
</dbReference>
<comment type="similarity">
    <text evidence="1">Belongs to the actin family.</text>
</comment>